<name>D1AK29_SEBTE</name>
<proteinExistence type="predicted"/>
<dbReference type="STRING" id="526218.Sterm_2091"/>
<sequence>MKSRQIKKRSIIIDNMQYVYSVTEYTDDIQIRVYKNKILILIIHFSYPESWGIDVFRLKTTEMLIRYYNKKYILDEKMTELWLFQEKELFEIYLEYFFTDEDSEKKDRYLKHIQQYKHPKQNNN</sequence>
<dbReference type="RefSeq" id="WP_012861539.1">
    <property type="nucleotide sequence ID" value="NC_013517.1"/>
</dbReference>
<gene>
    <name evidence="1" type="ordered locus">Sterm_2091</name>
</gene>
<dbReference type="EMBL" id="CP001739">
    <property type="protein sequence ID" value="ACZ08945.1"/>
    <property type="molecule type" value="Genomic_DNA"/>
</dbReference>
<evidence type="ECO:0000313" key="1">
    <source>
        <dbReference type="EMBL" id="ACZ08945.1"/>
    </source>
</evidence>
<organism evidence="1 2">
    <name type="scientific">Sebaldella termitidis (strain ATCC 33386 / NCTC 11300)</name>
    <dbReference type="NCBI Taxonomy" id="526218"/>
    <lineage>
        <taxon>Bacteria</taxon>
        <taxon>Fusobacteriati</taxon>
        <taxon>Fusobacteriota</taxon>
        <taxon>Fusobacteriia</taxon>
        <taxon>Fusobacteriales</taxon>
        <taxon>Leptotrichiaceae</taxon>
        <taxon>Sebaldella</taxon>
    </lineage>
</organism>
<dbReference type="AlphaFoldDB" id="D1AK29"/>
<accession>D1AK29</accession>
<evidence type="ECO:0000313" key="2">
    <source>
        <dbReference type="Proteomes" id="UP000000845"/>
    </source>
</evidence>
<reference evidence="2" key="1">
    <citation type="submission" date="2009-09" db="EMBL/GenBank/DDBJ databases">
        <title>The complete chromosome of Sebaldella termitidis ATCC 33386.</title>
        <authorList>
            <consortium name="US DOE Joint Genome Institute (JGI-PGF)"/>
            <person name="Lucas S."/>
            <person name="Copeland A."/>
            <person name="Lapidus A."/>
            <person name="Glavina del Rio T."/>
            <person name="Dalin E."/>
            <person name="Tice H."/>
            <person name="Bruce D."/>
            <person name="Goodwin L."/>
            <person name="Pitluck S."/>
            <person name="Kyrpides N."/>
            <person name="Mavromatis K."/>
            <person name="Ivanova N."/>
            <person name="Mikhailova N."/>
            <person name="Sims D."/>
            <person name="Meincke L."/>
            <person name="Brettin T."/>
            <person name="Detter J.C."/>
            <person name="Han C."/>
            <person name="Larimer F."/>
            <person name="Land M."/>
            <person name="Hauser L."/>
            <person name="Markowitz V."/>
            <person name="Cheng J.F."/>
            <person name="Hugenholtz P."/>
            <person name="Woyke T."/>
            <person name="Wu D."/>
            <person name="Eisen J.A."/>
        </authorList>
    </citation>
    <scope>NUCLEOTIDE SEQUENCE [LARGE SCALE GENOMIC DNA]</scope>
    <source>
        <strain evidence="2">ATCC 33386 / NCTC 11300</strain>
    </source>
</reference>
<keyword evidence="2" id="KW-1185">Reference proteome</keyword>
<dbReference type="Proteomes" id="UP000000845">
    <property type="component" value="Chromosome"/>
</dbReference>
<dbReference type="HOGENOM" id="CLU_2002317_0_0_0"/>
<reference evidence="1 2" key="2">
    <citation type="journal article" date="2010" name="Stand. Genomic Sci.">
        <title>Complete genome sequence of Sebaldella termitidis type strain (NCTC 11300).</title>
        <authorList>
            <person name="Harmon-Smith M."/>
            <person name="Celia L."/>
            <person name="Chertkov O."/>
            <person name="Lapidus A."/>
            <person name="Copeland A."/>
            <person name="Glavina Del Rio T."/>
            <person name="Nolan M."/>
            <person name="Lucas S."/>
            <person name="Tice H."/>
            <person name="Cheng J.F."/>
            <person name="Han C."/>
            <person name="Detter J.C."/>
            <person name="Bruce D."/>
            <person name="Goodwin L."/>
            <person name="Pitluck S."/>
            <person name="Pati A."/>
            <person name="Liolios K."/>
            <person name="Ivanova N."/>
            <person name="Mavromatis K."/>
            <person name="Mikhailova N."/>
            <person name="Chen A."/>
            <person name="Palaniappan K."/>
            <person name="Land M."/>
            <person name="Hauser L."/>
            <person name="Chang Y.J."/>
            <person name="Jeffries C.D."/>
            <person name="Brettin T."/>
            <person name="Goker M."/>
            <person name="Beck B."/>
            <person name="Bristow J."/>
            <person name="Eisen J.A."/>
            <person name="Markowitz V."/>
            <person name="Hugenholtz P."/>
            <person name="Kyrpides N.C."/>
            <person name="Klenk H.P."/>
            <person name="Chen F."/>
        </authorList>
    </citation>
    <scope>NUCLEOTIDE SEQUENCE [LARGE SCALE GENOMIC DNA]</scope>
    <source>
        <strain evidence="2">ATCC 33386 / NCTC 11300</strain>
    </source>
</reference>
<dbReference type="KEGG" id="str:Sterm_2091"/>
<protein>
    <submittedName>
        <fullName evidence="1">Uncharacterized protein</fullName>
    </submittedName>
</protein>